<accession>A0A077DDW6</accession>
<dbReference type="PANTHER" id="PTHR20836:SF0">
    <property type="entry name" value="4-HYDROXY-TETRAHYDRODIPICOLINATE REDUCTASE 1, CHLOROPLASTIC-RELATED"/>
    <property type="match status" value="1"/>
</dbReference>
<feature type="domain" description="Dihydrodipicolinate reductase C-terminal" evidence="16">
    <location>
        <begin position="125"/>
        <end position="261"/>
    </location>
</feature>
<dbReference type="STRING" id="1072685.IX83_06835"/>
<keyword evidence="7 14" id="KW-0560">Oxidoreductase</keyword>
<dbReference type="RefSeq" id="WP_038500561.1">
    <property type="nucleotide sequence ID" value="NZ_AFWK01000021.1"/>
</dbReference>
<feature type="binding site" evidence="14">
    <location>
        <begin position="162"/>
        <end position="163"/>
    </location>
    <ligand>
        <name>(S)-2,3,4,5-tetrahydrodipicolinate</name>
        <dbReference type="ChEBI" id="CHEBI:16845"/>
    </ligand>
</feature>
<dbReference type="GO" id="GO:0005829">
    <property type="term" value="C:cytosol"/>
    <property type="evidence" value="ECO:0007669"/>
    <property type="project" value="TreeGrafter"/>
</dbReference>
<organism evidence="17 18">
    <name type="scientific">Basilea psittacipulmonis DSM 24701</name>
    <dbReference type="NCBI Taxonomy" id="1072685"/>
    <lineage>
        <taxon>Bacteria</taxon>
        <taxon>Pseudomonadati</taxon>
        <taxon>Pseudomonadota</taxon>
        <taxon>Betaproteobacteria</taxon>
        <taxon>Burkholderiales</taxon>
        <taxon>Alcaligenaceae</taxon>
        <taxon>Basilea</taxon>
    </lineage>
</organism>
<dbReference type="Proteomes" id="UP000028945">
    <property type="component" value="Chromosome"/>
</dbReference>
<dbReference type="GO" id="GO:0008839">
    <property type="term" value="F:4-hydroxy-tetrahydrodipicolinate reductase"/>
    <property type="evidence" value="ECO:0007669"/>
    <property type="project" value="UniProtKB-UniRule"/>
</dbReference>
<comment type="catalytic activity">
    <reaction evidence="12 14">
        <text>(S)-2,3,4,5-tetrahydrodipicolinate + NADP(+) + H2O = (2S,4S)-4-hydroxy-2,3,4,5-tetrahydrodipicolinate + NADPH + H(+)</text>
        <dbReference type="Rhea" id="RHEA:35331"/>
        <dbReference type="ChEBI" id="CHEBI:15377"/>
        <dbReference type="ChEBI" id="CHEBI:15378"/>
        <dbReference type="ChEBI" id="CHEBI:16845"/>
        <dbReference type="ChEBI" id="CHEBI:57783"/>
        <dbReference type="ChEBI" id="CHEBI:58349"/>
        <dbReference type="ChEBI" id="CHEBI:67139"/>
        <dbReference type="EC" id="1.17.1.8"/>
    </reaction>
</comment>
<dbReference type="HAMAP" id="MF_00102">
    <property type="entry name" value="DapB"/>
    <property type="match status" value="1"/>
</dbReference>
<evidence type="ECO:0000256" key="6">
    <source>
        <dbReference type="ARBA" id="ARBA00022915"/>
    </source>
</evidence>
<feature type="active site" description="Proton donor/acceptor" evidence="14">
    <location>
        <position position="152"/>
    </location>
</feature>
<evidence type="ECO:0000256" key="3">
    <source>
        <dbReference type="ARBA" id="ARBA00022490"/>
    </source>
</evidence>
<dbReference type="FunFam" id="3.40.50.720:FF:000048">
    <property type="entry name" value="4-hydroxy-tetrahydrodipicolinate reductase"/>
    <property type="match status" value="1"/>
</dbReference>
<dbReference type="InterPro" id="IPR022663">
    <property type="entry name" value="DapB_C"/>
</dbReference>
<keyword evidence="8 14" id="KW-0520">NAD</keyword>
<keyword evidence="3 14" id="KW-0963">Cytoplasm</keyword>
<evidence type="ECO:0000256" key="11">
    <source>
        <dbReference type="ARBA" id="ARBA00038983"/>
    </source>
</evidence>
<dbReference type="NCBIfam" id="TIGR00036">
    <property type="entry name" value="dapB"/>
    <property type="match status" value="1"/>
</dbReference>
<dbReference type="InterPro" id="IPR036291">
    <property type="entry name" value="NAD(P)-bd_dom_sf"/>
</dbReference>
<feature type="binding site" evidence="14">
    <location>
        <begin position="119"/>
        <end position="122"/>
    </location>
    <ligand>
        <name>NAD(+)</name>
        <dbReference type="ChEBI" id="CHEBI:57540"/>
    </ligand>
</feature>
<evidence type="ECO:0000313" key="17">
    <source>
        <dbReference type="EMBL" id="AIL33060.1"/>
    </source>
</evidence>
<comment type="function">
    <text evidence="14">Catalyzes the conversion of 4-hydroxy-tetrahydrodipicolinate (HTPA) to tetrahydrodipicolinate.</text>
</comment>
<dbReference type="SUPFAM" id="SSF51735">
    <property type="entry name" value="NAD(P)-binding Rossmann-fold domains"/>
    <property type="match status" value="1"/>
</dbReference>
<dbReference type="EMBL" id="CP009238">
    <property type="protein sequence ID" value="AIL33060.1"/>
    <property type="molecule type" value="Genomic_DNA"/>
</dbReference>
<dbReference type="eggNOG" id="COG0289">
    <property type="taxonomic scope" value="Bacteria"/>
</dbReference>
<dbReference type="PROSITE" id="PS01298">
    <property type="entry name" value="DAPB"/>
    <property type="match status" value="1"/>
</dbReference>
<dbReference type="Pfam" id="PF01113">
    <property type="entry name" value="DapB_N"/>
    <property type="match status" value="1"/>
</dbReference>
<evidence type="ECO:0000256" key="7">
    <source>
        <dbReference type="ARBA" id="ARBA00023002"/>
    </source>
</evidence>
<dbReference type="GO" id="GO:0050661">
    <property type="term" value="F:NADP binding"/>
    <property type="evidence" value="ECO:0007669"/>
    <property type="project" value="UniProtKB-UniRule"/>
</dbReference>
<dbReference type="Gene3D" id="3.30.360.10">
    <property type="entry name" value="Dihydrodipicolinate Reductase, domain 2"/>
    <property type="match status" value="1"/>
</dbReference>
<dbReference type="GO" id="GO:0009089">
    <property type="term" value="P:lysine biosynthetic process via diaminopimelate"/>
    <property type="evidence" value="ECO:0007669"/>
    <property type="project" value="UniProtKB-UniRule"/>
</dbReference>
<evidence type="ECO:0000259" key="16">
    <source>
        <dbReference type="Pfam" id="PF05173"/>
    </source>
</evidence>
<evidence type="ECO:0000256" key="5">
    <source>
        <dbReference type="ARBA" id="ARBA00022857"/>
    </source>
</evidence>
<dbReference type="EC" id="1.17.1.8" evidence="11 14"/>
<dbReference type="SUPFAM" id="SSF55347">
    <property type="entry name" value="Glyceraldehyde-3-phosphate dehydrogenase-like, C-terminal domain"/>
    <property type="match status" value="1"/>
</dbReference>
<feature type="binding site" evidence="14">
    <location>
        <begin position="7"/>
        <end position="12"/>
    </location>
    <ligand>
        <name>NAD(+)</name>
        <dbReference type="ChEBI" id="CHEBI:57540"/>
    </ligand>
</feature>
<keyword evidence="9 14" id="KW-0457">Lysine biosynthesis</keyword>
<protein>
    <recommendedName>
        <fullName evidence="11 14">4-hydroxy-tetrahydrodipicolinate reductase</fullName>
        <shortName evidence="14">HTPA reductase</shortName>
        <ecNumber evidence="11 14">1.17.1.8</ecNumber>
    </recommendedName>
</protein>
<evidence type="ECO:0000256" key="4">
    <source>
        <dbReference type="ARBA" id="ARBA00022605"/>
    </source>
</evidence>
<keyword evidence="18" id="KW-1185">Reference proteome</keyword>
<keyword evidence="6 14" id="KW-0220">Diaminopimelate biosynthesis</keyword>
<comment type="caution">
    <text evidence="14">Was originally thought to be a dihydrodipicolinate reductase (DHDPR), catalyzing the conversion of dihydrodipicolinate to tetrahydrodipicolinate. However, it was shown in E.coli that the substrate of the enzymatic reaction is not dihydrodipicolinate (DHDP) but in fact (2S,4S)-4-hydroxy-2,3,4,5-tetrahydrodipicolinic acid (HTPA), the product released by the DapA-catalyzed reaction.</text>
</comment>
<feature type="active site" description="Proton donor" evidence="14">
    <location>
        <position position="156"/>
    </location>
</feature>
<comment type="subunit">
    <text evidence="14">Homotetramer.</text>
</comment>
<dbReference type="OrthoDB" id="9790352at2"/>
<proteinExistence type="inferred from homology"/>
<dbReference type="Gene3D" id="3.40.50.720">
    <property type="entry name" value="NAD(P)-binding Rossmann-like Domain"/>
    <property type="match status" value="1"/>
</dbReference>
<comment type="pathway">
    <text evidence="10 14">Amino-acid biosynthesis; L-lysine biosynthesis via DAP pathway; (S)-tetrahydrodipicolinate from L-aspartate: step 4/4.</text>
</comment>
<evidence type="ECO:0000256" key="8">
    <source>
        <dbReference type="ARBA" id="ARBA00023027"/>
    </source>
</evidence>
<comment type="caution">
    <text evidence="14">Lacks conserved residue(s) required for the propagation of feature annotation.</text>
</comment>
<dbReference type="KEGG" id="bpsi:IX83_06835"/>
<evidence type="ECO:0000256" key="9">
    <source>
        <dbReference type="ARBA" id="ARBA00023154"/>
    </source>
</evidence>
<dbReference type="PIRSF" id="PIRSF000161">
    <property type="entry name" value="DHPR"/>
    <property type="match status" value="1"/>
</dbReference>
<sequence>MRIAISGSSGRMGKMLIKAVNEHPDLTLTVALDSPQSPLMGQDAGALLGIETGVQISHDPSLLKNADCLIDFTRPEATLNYLEHCLKYQTKMVIGTTGLTSEQRQTLEKASHQLAIVFSPNMSIGVNSTFLLLEKAAQLLNDEYDIEIFEAHHKHKVDAPSGTALEMGKVVAQARGVDLNEVADWARHGHTGPREKGHIGFSVVRGGDIVGDHRVMFCGPGEIIEIAHRSNSRDAYASGSLLAACFLKSQSSGLFNMLDVIKAHTSKH</sequence>
<evidence type="ECO:0000256" key="2">
    <source>
        <dbReference type="ARBA" id="ARBA00006642"/>
    </source>
</evidence>
<dbReference type="InterPro" id="IPR000846">
    <property type="entry name" value="DapB_N"/>
</dbReference>
<evidence type="ECO:0000313" key="18">
    <source>
        <dbReference type="Proteomes" id="UP000028945"/>
    </source>
</evidence>
<gene>
    <name evidence="14" type="primary">dapB</name>
    <name evidence="17" type="ORF">IX83_06835</name>
</gene>
<comment type="similarity">
    <text evidence="2 14">Belongs to the DapB family.</text>
</comment>
<dbReference type="PANTHER" id="PTHR20836">
    <property type="entry name" value="DIHYDRODIPICOLINATE REDUCTASE"/>
    <property type="match status" value="1"/>
</dbReference>
<evidence type="ECO:0000256" key="1">
    <source>
        <dbReference type="ARBA" id="ARBA00004496"/>
    </source>
</evidence>
<comment type="subcellular location">
    <subcellularLocation>
        <location evidence="1 14">Cytoplasm</location>
    </subcellularLocation>
</comment>
<comment type="catalytic activity">
    <reaction evidence="13 14">
        <text>(S)-2,3,4,5-tetrahydrodipicolinate + NAD(+) + H2O = (2S,4S)-4-hydroxy-2,3,4,5-tetrahydrodipicolinate + NADH + H(+)</text>
        <dbReference type="Rhea" id="RHEA:35323"/>
        <dbReference type="ChEBI" id="CHEBI:15377"/>
        <dbReference type="ChEBI" id="CHEBI:15378"/>
        <dbReference type="ChEBI" id="CHEBI:16845"/>
        <dbReference type="ChEBI" id="CHEBI:57540"/>
        <dbReference type="ChEBI" id="CHEBI:57945"/>
        <dbReference type="ChEBI" id="CHEBI:67139"/>
        <dbReference type="EC" id="1.17.1.8"/>
    </reaction>
</comment>
<feature type="binding site" evidence="14">
    <location>
        <begin position="95"/>
        <end position="97"/>
    </location>
    <ligand>
        <name>NAD(+)</name>
        <dbReference type="ChEBI" id="CHEBI:57540"/>
    </ligand>
</feature>
<dbReference type="AlphaFoldDB" id="A0A077DDW6"/>
<dbReference type="GO" id="GO:0016726">
    <property type="term" value="F:oxidoreductase activity, acting on CH or CH2 groups, NAD or NADP as acceptor"/>
    <property type="evidence" value="ECO:0007669"/>
    <property type="project" value="UniProtKB-UniRule"/>
</dbReference>
<evidence type="ECO:0000256" key="13">
    <source>
        <dbReference type="ARBA" id="ARBA00049396"/>
    </source>
</evidence>
<evidence type="ECO:0000256" key="14">
    <source>
        <dbReference type="HAMAP-Rule" id="MF_00102"/>
    </source>
</evidence>
<dbReference type="CDD" id="cd02274">
    <property type="entry name" value="DHDPR_N"/>
    <property type="match status" value="1"/>
</dbReference>
<feature type="domain" description="Dihydrodipicolinate reductase N-terminal" evidence="15">
    <location>
        <begin position="1"/>
        <end position="122"/>
    </location>
</feature>
<dbReference type="InterPro" id="IPR022664">
    <property type="entry name" value="DapB_N_CS"/>
</dbReference>
<keyword evidence="4 14" id="KW-0028">Amino-acid biosynthesis</keyword>
<reference evidence="17 18" key="1">
    <citation type="journal article" date="2014" name="BMC Genomics">
        <title>A genomic perspective on a new bacterial genus and species from the Alcaligenaceae family, Basilea psittacipulmonis.</title>
        <authorList>
            <person name="Whiteson K.L."/>
            <person name="Hernandez D."/>
            <person name="Lazarevic V."/>
            <person name="Gaia N."/>
            <person name="Farinelli L."/>
            <person name="Francois P."/>
            <person name="Pilo P."/>
            <person name="Frey J."/>
            <person name="Schrenzel J."/>
        </authorList>
    </citation>
    <scope>NUCLEOTIDE SEQUENCE [LARGE SCALE GENOMIC DNA]</scope>
    <source>
        <strain evidence="17 18">DSM 24701</strain>
    </source>
</reference>
<dbReference type="FunFam" id="3.30.360.10:FF:000004">
    <property type="entry name" value="4-hydroxy-tetrahydrodipicolinate reductase"/>
    <property type="match status" value="1"/>
</dbReference>
<dbReference type="InterPro" id="IPR023940">
    <property type="entry name" value="DHDPR_bac"/>
</dbReference>
<feature type="binding site" evidence="14">
    <location>
        <position position="153"/>
    </location>
    <ligand>
        <name>(S)-2,3,4,5-tetrahydrodipicolinate</name>
        <dbReference type="ChEBI" id="CHEBI:16845"/>
    </ligand>
</feature>
<keyword evidence="5 14" id="KW-0521">NADP</keyword>
<evidence type="ECO:0000256" key="10">
    <source>
        <dbReference type="ARBA" id="ARBA00037922"/>
    </source>
</evidence>
<evidence type="ECO:0000256" key="12">
    <source>
        <dbReference type="ARBA" id="ARBA00049080"/>
    </source>
</evidence>
<feature type="binding site" evidence="14">
    <location>
        <position position="33"/>
    </location>
    <ligand>
        <name>NAD(+)</name>
        <dbReference type="ChEBI" id="CHEBI:57540"/>
    </ligand>
</feature>
<dbReference type="HOGENOM" id="CLU_047479_2_1_4"/>
<dbReference type="GO" id="GO:0019877">
    <property type="term" value="P:diaminopimelate biosynthetic process"/>
    <property type="evidence" value="ECO:0007669"/>
    <property type="project" value="UniProtKB-UniRule"/>
</dbReference>
<dbReference type="GO" id="GO:0051287">
    <property type="term" value="F:NAD binding"/>
    <property type="evidence" value="ECO:0007669"/>
    <property type="project" value="UniProtKB-UniRule"/>
</dbReference>
<name>A0A077DDW6_9BURK</name>
<dbReference type="Pfam" id="PF05173">
    <property type="entry name" value="DapB_C"/>
    <property type="match status" value="1"/>
</dbReference>
<evidence type="ECO:0000259" key="15">
    <source>
        <dbReference type="Pfam" id="PF01113"/>
    </source>
</evidence>
<dbReference type="UniPathway" id="UPA00034">
    <property type="reaction ID" value="UER00018"/>
</dbReference>